<feature type="compositionally biased region" description="Basic residues" evidence="1">
    <location>
        <begin position="1"/>
        <end position="17"/>
    </location>
</feature>
<protein>
    <submittedName>
        <fullName evidence="2">Uncharacterized protein</fullName>
    </submittedName>
</protein>
<evidence type="ECO:0000313" key="3">
    <source>
        <dbReference type="Proteomes" id="UP000283634"/>
    </source>
</evidence>
<reference evidence="2 3" key="1">
    <citation type="journal article" date="2018" name="BMC Genomics">
        <title>Genomic comparison of Trypanosoma conorhini and Trypanosoma rangeli to Trypanosoma cruzi strains of high and low virulence.</title>
        <authorList>
            <person name="Bradwell K.R."/>
            <person name="Koparde V.N."/>
            <person name="Matveyev A.V."/>
            <person name="Serrano M.G."/>
            <person name="Alves J.M."/>
            <person name="Parikh H."/>
            <person name="Huang B."/>
            <person name="Lee V."/>
            <person name="Espinosa-Alvarez O."/>
            <person name="Ortiz P.A."/>
            <person name="Costa-Martins A.G."/>
            <person name="Teixeira M.M."/>
            <person name="Buck G.A."/>
        </authorList>
    </citation>
    <scope>NUCLEOTIDE SEQUENCE [LARGE SCALE GENOMIC DNA]</scope>
    <source>
        <strain evidence="2 3">AM80</strain>
    </source>
</reference>
<dbReference type="Proteomes" id="UP000283634">
    <property type="component" value="Unassembled WGS sequence"/>
</dbReference>
<evidence type="ECO:0000313" key="2">
    <source>
        <dbReference type="EMBL" id="RNE98539.1"/>
    </source>
</evidence>
<evidence type="ECO:0000256" key="1">
    <source>
        <dbReference type="SAM" id="MobiDB-lite"/>
    </source>
</evidence>
<feature type="region of interest" description="Disordered" evidence="1">
    <location>
        <begin position="1"/>
        <end position="47"/>
    </location>
</feature>
<name>A0A422MZA6_TRYRA</name>
<accession>A0A422MZA6</accession>
<organism evidence="2 3">
    <name type="scientific">Trypanosoma rangeli</name>
    <dbReference type="NCBI Taxonomy" id="5698"/>
    <lineage>
        <taxon>Eukaryota</taxon>
        <taxon>Discoba</taxon>
        <taxon>Euglenozoa</taxon>
        <taxon>Kinetoplastea</taxon>
        <taxon>Metakinetoplastina</taxon>
        <taxon>Trypanosomatida</taxon>
        <taxon>Trypanosomatidae</taxon>
        <taxon>Trypanosoma</taxon>
        <taxon>Herpetosoma</taxon>
    </lineage>
</organism>
<feature type="non-terminal residue" evidence="2">
    <location>
        <position position="1"/>
    </location>
</feature>
<dbReference type="AlphaFoldDB" id="A0A422MZA6"/>
<keyword evidence="3" id="KW-1185">Reference proteome</keyword>
<proteinExistence type="predicted"/>
<dbReference type="EMBL" id="MKGL01000454">
    <property type="protein sequence ID" value="RNE98539.1"/>
    <property type="molecule type" value="Genomic_DNA"/>
</dbReference>
<sequence length="130" mass="13357">EIGRGGPRRCGRPVRTRGRVEAKRTKGLRSGAVRASPEAGAQKGRPSVCGSGAAAARCGSEIGISREAGRADFVVRKVCLCVGVAPSSLEPGVWVQQGGGVLEGRAAEQRKLEAHAPEGPDAAKTAMVPF</sequence>
<dbReference type="GeneID" id="40332698"/>
<gene>
    <name evidence="2" type="ORF">TraAM80_08765</name>
</gene>
<comment type="caution">
    <text evidence="2">The sequence shown here is derived from an EMBL/GenBank/DDBJ whole genome shotgun (WGS) entry which is preliminary data.</text>
</comment>
<dbReference type="RefSeq" id="XP_029234696.1">
    <property type="nucleotide sequence ID" value="XM_029385493.1"/>
</dbReference>